<comment type="similarity">
    <text evidence="2">Belongs to the MscS (TC 1.A.23) family.</text>
</comment>
<comment type="subcellular location">
    <subcellularLocation>
        <location evidence="1">Cell membrane</location>
        <topology evidence="1">Multi-pass membrane protein</topology>
    </subcellularLocation>
</comment>
<name>A0A9Q8X4I7_9GAMM</name>
<dbReference type="SUPFAM" id="SSF82689">
    <property type="entry name" value="Mechanosensitive channel protein MscS (YggB), C-terminal domain"/>
    <property type="match status" value="1"/>
</dbReference>
<dbReference type="Gene3D" id="2.30.30.60">
    <property type="match status" value="1"/>
</dbReference>
<dbReference type="AlphaFoldDB" id="A0A9Q8X4I7"/>
<evidence type="ECO:0000256" key="1">
    <source>
        <dbReference type="ARBA" id="ARBA00004651"/>
    </source>
</evidence>
<evidence type="ECO:0000259" key="10">
    <source>
        <dbReference type="Pfam" id="PF21088"/>
    </source>
</evidence>
<accession>A0A9Q8X4I7</accession>
<evidence type="ECO:0000256" key="5">
    <source>
        <dbReference type="ARBA" id="ARBA00022989"/>
    </source>
</evidence>
<dbReference type="PANTHER" id="PTHR43634:SF2">
    <property type="entry name" value="LOW CONDUCTANCE MECHANOSENSITIVE CHANNEL YNAI"/>
    <property type="match status" value="1"/>
</dbReference>
<dbReference type="GO" id="GO:0005886">
    <property type="term" value="C:plasma membrane"/>
    <property type="evidence" value="ECO:0007669"/>
    <property type="project" value="UniProtKB-SubCell"/>
</dbReference>
<feature type="transmembrane region" description="Helical" evidence="7">
    <location>
        <begin position="147"/>
        <end position="166"/>
    </location>
</feature>
<dbReference type="EMBL" id="CP097966">
    <property type="protein sequence ID" value="URQ63693.1"/>
    <property type="molecule type" value="Genomic_DNA"/>
</dbReference>
<evidence type="ECO:0000256" key="3">
    <source>
        <dbReference type="ARBA" id="ARBA00022475"/>
    </source>
</evidence>
<dbReference type="Gene3D" id="1.10.287.1260">
    <property type="match status" value="1"/>
</dbReference>
<dbReference type="Pfam" id="PF21082">
    <property type="entry name" value="MS_channel_3rd"/>
    <property type="match status" value="1"/>
</dbReference>
<evidence type="ECO:0000313" key="11">
    <source>
        <dbReference type="EMBL" id="URQ63693.1"/>
    </source>
</evidence>
<dbReference type="SUPFAM" id="SSF50182">
    <property type="entry name" value="Sm-like ribonucleoproteins"/>
    <property type="match status" value="1"/>
</dbReference>
<dbReference type="Pfam" id="PF21088">
    <property type="entry name" value="MS_channel_1st"/>
    <property type="match status" value="1"/>
</dbReference>
<feature type="transmembrane region" description="Helical" evidence="7">
    <location>
        <begin position="6"/>
        <end position="30"/>
    </location>
</feature>
<evidence type="ECO:0000259" key="8">
    <source>
        <dbReference type="Pfam" id="PF00924"/>
    </source>
</evidence>
<dbReference type="InterPro" id="IPR006685">
    <property type="entry name" value="MscS_channel_2nd"/>
</dbReference>
<dbReference type="InterPro" id="IPR049142">
    <property type="entry name" value="MS_channel_1st"/>
</dbReference>
<proteinExistence type="inferred from homology"/>
<dbReference type="PANTHER" id="PTHR43634">
    <property type="entry name" value="OW CONDUCTANCE MECHANOSENSITIVE CHANNEL"/>
    <property type="match status" value="1"/>
</dbReference>
<dbReference type="GO" id="GO:0008381">
    <property type="term" value="F:mechanosensitive monoatomic ion channel activity"/>
    <property type="evidence" value="ECO:0007669"/>
    <property type="project" value="UniProtKB-ARBA"/>
</dbReference>
<protein>
    <submittedName>
        <fullName evidence="11">Mechanosensitive ion channel family protein</fullName>
    </submittedName>
</protein>
<dbReference type="InterPro" id="IPR011014">
    <property type="entry name" value="MscS_channel_TM-2"/>
</dbReference>
<dbReference type="InterPro" id="IPR010920">
    <property type="entry name" value="LSM_dom_sf"/>
</dbReference>
<dbReference type="InterPro" id="IPR023408">
    <property type="entry name" value="MscS_beta-dom_sf"/>
</dbReference>
<feature type="transmembrane region" description="Helical" evidence="7">
    <location>
        <begin position="119"/>
        <end position="141"/>
    </location>
</feature>
<sequence>MEINTTFLLPLSAMFVLLIVFRVIIFNAFVKLTSKTKSKHDDRIAEKLKRPLTLIPIGIGLYLLNDSLSLSESIAAYSTITIQTFFYIVIFLSIAPIVDPIKDYVGEKYNFLSPTLRNWVFRALKFVIYLLGIVSVLELWGIDAASVIAGLGLFSVALALGAQNFFKNLIGGLLIIGEKRFKQGDWINVEGVAEGSVERIDFRTTLIRRFDKAPIYVANSVLSDSEIINFSEMPFRRIRFHVGLIYQTTPEKILAIRKDIEEYIEKNKNLVDAKDQPSTIRVTNFNDSSIDMLVNCFTKSTQWHDFCIAREELLLKIIEIVKKNGSDFAYPTQTIHLEKD</sequence>
<dbReference type="SUPFAM" id="SSF82861">
    <property type="entry name" value="Mechanosensitive channel protein MscS (YggB), transmembrane region"/>
    <property type="match status" value="1"/>
</dbReference>
<keyword evidence="6 7" id="KW-0472">Membrane</keyword>
<gene>
    <name evidence="11" type="ORF">M9B40_02710</name>
</gene>
<keyword evidence="4 7" id="KW-0812">Transmembrane</keyword>
<evidence type="ECO:0000256" key="2">
    <source>
        <dbReference type="ARBA" id="ARBA00008017"/>
    </source>
</evidence>
<dbReference type="Pfam" id="PF00924">
    <property type="entry name" value="MS_channel_2nd"/>
    <property type="match status" value="1"/>
</dbReference>
<reference evidence="11" key="1">
    <citation type="submission" date="2022-05" db="EMBL/GenBank/DDBJ databases">
        <title>Single-amplified genomics reveal most streamlined microbe among free-living bacteria.</title>
        <authorList>
            <person name="Roda-Garcia J."/>
            <person name="Haro-Moreno J.M."/>
            <person name="Rodriguez-Valera F."/>
            <person name="Almagro-Moreno S."/>
            <person name="Lopez-Perez M."/>
        </authorList>
    </citation>
    <scope>NUCLEOTIDE SEQUENCE</scope>
    <source>
        <strain evidence="11">TMED112-D2-2</strain>
    </source>
</reference>
<feature type="domain" description="Mechanosensitive ion channel MscS" evidence="8">
    <location>
        <begin position="165"/>
        <end position="231"/>
    </location>
</feature>
<dbReference type="InterPro" id="IPR045042">
    <property type="entry name" value="YnaI-like"/>
</dbReference>
<feature type="domain" description="Mechanosensitive ion channel MscS C-terminal" evidence="9">
    <location>
        <begin position="239"/>
        <end position="327"/>
    </location>
</feature>
<keyword evidence="12" id="KW-1185">Reference proteome</keyword>
<evidence type="ECO:0000259" key="9">
    <source>
        <dbReference type="Pfam" id="PF21082"/>
    </source>
</evidence>
<dbReference type="Proteomes" id="UP001056381">
    <property type="component" value="Chromosome"/>
</dbReference>
<dbReference type="Gene3D" id="3.30.70.100">
    <property type="match status" value="1"/>
</dbReference>
<evidence type="ECO:0000256" key="6">
    <source>
        <dbReference type="ARBA" id="ARBA00023136"/>
    </source>
</evidence>
<evidence type="ECO:0000256" key="4">
    <source>
        <dbReference type="ARBA" id="ARBA00022692"/>
    </source>
</evidence>
<feature type="domain" description="Mechanosensitive ion channel transmembrane helices 2/3" evidence="10">
    <location>
        <begin position="124"/>
        <end position="163"/>
    </location>
</feature>
<keyword evidence="5 7" id="KW-1133">Transmembrane helix</keyword>
<evidence type="ECO:0000313" key="12">
    <source>
        <dbReference type="Proteomes" id="UP001056381"/>
    </source>
</evidence>
<organism evidence="11 12">
    <name type="scientific">SAR86 cluster bacterium</name>
    <dbReference type="NCBI Taxonomy" id="2030880"/>
    <lineage>
        <taxon>Bacteria</taxon>
        <taxon>Pseudomonadati</taxon>
        <taxon>Pseudomonadota</taxon>
        <taxon>Gammaproteobacteria</taxon>
        <taxon>SAR86 cluster</taxon>
    </lineage>
</organism>
<evidence type="ECO:0000256" key="7">
    <source>
        <dbReference type="SAM" id="Phobius"/>
    </source>
</evidence>
<dbReference type="InterPro" id="IPR049278">
    <property type="entry name" value="MS_channel_C"/>
</dbReference>
<feature type="transmembrane region" description="Helical" evidence="7">
    <location>
        <begin position="74"/>
        <end position="98"/>
    </location>
</feature>
<dbReference type="InterPro" id="IPR011066">
    <property type="entry name" value="MscS_channel_C_sf"/>
</dbReference>
<keyword evidence="3" id="KW-1003">Cell membrane</keyword>